<evidence type="ECO:0000313" key="2">
    <source>
        <dbReference type="Proteomes" id="UP001454036"/>
    </source>
</evidence>
<organism evidence="1 2">
    <name type="scientific">Lithospermum erythrorhizon</name>
    <name type="common">Purple gromwell</name>
    <name type="synonym">Lithospermum officinale var. erythrorhizon</name>
    <dbReference type="NCBI Taxonomy" id="34254"/>
    <lineage>
        <taxon>Eukaryota</taxon>
        <taxon>Viridiplantae</taxon>
        <taxon>Streptophyta</taxon>
        <taxon>Embryophyta</taxon>
        <taxon>Tracheophyta</taxon>
        <taxon>Spermatophyta</taxon>
        <taxon>Magnoliopsida</taxon>
        <taxon>eudicotyledons</taxon>
        <taxon>Gunneridae</taxon>
        <taxon>Pentapetalae</taxon>
        <taxon>asterids</taxon>
        <taxon>lamiids</taxon>
        <taxon>Boraginales</taxon>
        <taxon>Boraginaceae</taxon>
        <taxon>Boraginoideae</taxon>
        <taxon>Lithospermeae</taxon>
        <taxon>Lithospermum</taxon>
    </lineage>
</organism>
<keyword evidence="2" id="KW-1185">Reference proteome</keyword>
<dbReference type="AlphaFoldDB" id="A0AAV3PJA9"/>
<dbReference type="EMBL" id="BAABME010017889">
    <property type="protein sequence ID" value="GAA0151750.1"/>
    <property type="molecule type" value="Genomic_DNA"/>
</dbReference>
<proteinExistence type="predicted"/>
<gene>
    <name evidence="1" type="ORF">LIER_37347</name>
</gene>
<evidence type="ECO:0000313" key="1">
    <source>
        <dbReference type="EMBL" id="GAA0151750.1"/>
    </source>
</evidence>
<protein>
    <submittedName>
        <fullName evidence="1">Uncharacterized protein</fullName>
    </submittedName>
</protein>
<reference evidence="1 2" key="1">
    <citation type="submission" date="2024-01" db="EMBL/GenBank/DDBJ databases">
        <title>The complete chloroplast genome sequence of Lithospermum erythrorhizon: insights into the phylogenetic relationship among Boraginaceae species and the maternal lineages of purple gromwells.</title>
        <authorList>
            <person name="Okada T."/>
            <person name="Watanabe K."/>
        </authorList>
    </citation>
    <scope>NUCLEOTIDE SEQUENCE [LARGE SCALE GENOMIC DNA]</scope>
</reference>
<comment type="caution">
    <text evidence="1">The sequence shown here is derived from an EMBL/GenBank/DDBJ whole genome shotgun (WGS) entry which is preliminary data.</text>
</comment>
<name>A0AAV3PJA9_LITER</name>
<accession>A0AAV3PJA9</accession>
<dbReference type="Proteomes" id="UP001454036">
    <property type="component" value="Unassembled WGS sequence"/>
</dbReference>
<sequence length="191" mass="21344">MALRRNSRLTKTPNYDGEDDVGILTIKLHHGGALLYSPFTRYVGGSIDYYDYVSSRNLSINTLKEFVGSCRPLCDASRTKFYAKLSENLDMLRVEAANGEIRQDGVGDIEEDEMNILDSTSMGFVYRVGVEGDGIEGDDSDDSEYDCNGLVNEDYIMDEDDIMFDINVDKDAEIDGTTFNHSILFSTGVHE</sequence>